<feature type="transmembrane region" description="Helical" evidence="8">
    <location>
        <begin position="118"/>
        <end position="137"/>
    </location>
</feature>
<feature type="transmembrane region" description="Helical" evidence="8">
    <location>
        <begin position="338"/>
        <end position="358"/>
    </location>
</feature>
<keyword evidence="3" id="KW-0813">Transport</keyword>
<evidence type="ECO:0000256" key="2">
    <source>
        <dbReference type="ARBA" id="ARBA00007998"/>
    </source>
</evidence>
<dbReference type="InterPro" id="IPR004761">
    <property type="entry name" value="Spore_GerAB"/>
</dbReference>
<feature type="transmembrane region" description="Helical" evidence="8">
    <location>
        <begin position="186"/>
        <end position="207"/>
    </location>
</feature>
<feature type="transmembrane region" description="Helical" evidence="8">
    <location>
        <begin position="40"/>
        <end position="64"/>
    </location>
</feature>
<feature type="transmembrane region" description="Helical" evidence="8">
    <location>
        <begin position="311"/>
        <end position="332"/>
    </location>
</feature>
<dbReference type="GO" id="GO:0016020">
    <property type="term" value="C:membrane"/>
    <property type="evidence" value="ECO:0007669"/>
    <property type="project" value="UniProtKB-SubCell"/>
</dbReference>
<evidence type="ECO:0000313" key="9">
    <source>
        <dbReference type="EMBL" id="QFF99061.1"/>
    </source>
</evidence>
<protein>
    <submittedName>
        <fullName evidence="9">Spore gernimation protein</fullName>
    </submittedName>
</protein>
<sequence length="369" mass="41134">MQKIKINSFQFLVLVIFFTVGTSILELPSALAAYSKQDAWIASIIGTIIGIFVIGFFTKIAAWFPNLTYVQINEKILGKWFGKFSAILFVSLCLFYTASLLSHSGLFLASQLFPNTPIVVVNILMTFILIMGIRLGLDTVARSAEILIFIFLFLYIGLVIFIIPEIDVHHIEPFFISKIGALLKSSIMIAVISSVNAIVLLMIFPSLINEYEKGRKSFFLGNVIGGIVIIIVTVLCIFVLGSSTTARQIYPSYILARQINIGNFINRIEVLMAALWIICLYIKTSIYFYAGTMGLAQIFNLKDYRPMTYPLGIIIIVLSVIIAPNFISQANFDGTTSISLSIVIGVFIPLLLTIVYIIRKKQFKKSDLS</sequence>
<evidence type="ECO:0000256" key="5">
    <source>
        <dbReference type="ARBA" id="ARBA00022692"/>
    </source>
</evidence>
<evidence type="ECO:0000256" key="3">
    <source>
        <dbReference type="ARBA" id="ARBA00022448"/>
    </source>
</evidence>
<organism evidence="9 10">
    <name type="scientific">Psychrobacillus glaciei</name>
    <dbReference type="NCBI Taxonomy" id="2283160"/>
    <lineage>
        <taxon>Bacteria</taxon>
        <taxon>Bacillati</taxon>
        <taxon>Bacillota</taxon>
        <taxon>Bacilli</taxon>
        <taxon>Bacillales</taxon>
        <taxon>Bacillaceae</taxon>
        <taxon>Psychrobacillus</taxon>
    </lineage>
</organism>
<dbReference type="Proteomes" id="UP000325517">
    <property type="component" value="Chromosome"/>
</dbReference>
<evidence type="ECO:0000313" key="10">
    <source>
        <dbReference type="Proteomes" id="UP000325517"/>
    </source>
</evidence>
<reference evidence="9 10" key="1">
    <citation type="submission" date="2018-07" db="EMBL/GenBank/DDBJ databases">
        <title>Complete genome sequence of Psychrobacillus sp. PB01, isolated from iceberg, and comparative genome analysis of Psychrobacillus strains.</title>
        <authorList>
            <person name="Lee P.C."/>
        </authorList>
    </citation>
    <scope>NUCLEOTIDE SEQUENCE [LARGE SCALE GENOMIC DNA]</scope>
    <source>
        <strain evidence="9 10">PB01</strain>
    </source>
</reference>
<keyword evidence="10" id="KW-1185">Reference proteome</keyword>
<evidence type="ECO:0000256" key="4">
    <source>
        <dbReference type="ARBA" id="ARBA00022544"/>
    </source>
</evidence>
<gene>
    <name evidence="9" type="ORF">PB01_09600</name>
</gene>
<feature type="transmembrane region" description="Helical" evidence="8">
    <location>
        <begin position="76"/>
        <end position="98"/>
    </location>
</feature>
<comment type="similarity">
    <text evidence="2">Belongs to the amino acid-polyamine-organocation (APC) superfamily. Spore germination protein (SGP) (TC 2.A.3.9) family.</text>
</comment>
<accession>A0A5J6SM99</accession>
<keyword evidence="6 8" id="KW-1133">Transmembrane helix</keyword>
<evidence type="ECO:0000256" key="8">
    <source>
        <dbReference type="SAM" id="Phobius"/>
    </source>
</evidence>
<dbReference type="OrthoDB" id="2078716at2"/>
<evidence type="ECO:0000256" key="1">
    <source>
        <dbReference type="ARBA" id="ARBA00004141"/>
    </source>
</evidence>
<dbReference type="EMBL" id="CP031223">
    <property type="protein sequence ID" value="QFF99061.1"/>
    <property type="molecule type" value="Genomic_DNA"/>
</dbReference>
<dbReference type="PANTHER" id="PTHR34975:SF2">
    <property type="entry name" value="SPORE GERMINATION PROTEIN A2"/>
    <property type="match status" value="1"/>
</dbReference>
<keyword evidence="4" id="KW-0309">Germination</keyword>
<dbReference type="NCBIfam" id="TIGR00912">
    <property type="entry name" value="2A0309"/>
    <property type="match status" value="1"/>
</dbReference>
<proteinExistence type="inferred from homology"/>
<dbReference type="Gene3D" id="1.20.1740.10">
    <property type="entry name" value="Amino acid/polyamine transporter I"/>
    <property type="match status" value="1"/>
</dbReference>
<name>A0A5J6SM99_9BACI</name>
<comment type="subcellular location">
    <subcellularLocation>
        <location evidence="1">Membrane</location>
        <topology evidence="1">Multi-pass membrane protein</topology>
    </subcellularLocation>
</comment>
<evidence type="ECO:0000256" key="6">
    <source>
        <dbReference type="ARBA" id="ARBA00022989"/>
    </source>
</evidence>
<dbReference type="Pfam" id="PF03845">
    <property type="entry name" value="Spore_permease"/>
    <property type="match status" value="1"/>
</dbReference>
<feature type="transmembrane region" description="Helical" evidence="8">
    <location>
        <begin position="146"/>
        <end position="166"/>
    </location>
</feature>
<feature type="transmembrane region" description="Helical" evidence="8">
    <location>
        <begin position="12"/>
        <end position="34"/>
    </location>
</feature>
<feature type="transmembrane region" description="Helical" evidence="8">
    <location>
        <begin position="219"/>
        <end position="241"/>
    </location>
</feature>
<dbReference type="PANTHER" id="PTHR34975">
    <property type="entry name" value="SPORE GERMINATION PROTEIN A2"/>
    <property type="match status" value="1"/>
</dbReference>
<dbReference type="AlphaFoldDB" id="A0A5J6SM99"/>
<keyword evidence="5 8" id="KW-0812">Transmembrane</keyword>
<keyword evidence="7 8" id="KW-0472">Membrane</keyword>
<dbReference type="RefSeq" id="WP_151699992.1">
    <property type="nucleotide sequence ID" value="NZ_CP031223.1"/>
</dbReference>
<evidence type="ECO:0000256" key="7">
    <source>
        <dbReference type="ARBA" id="ARBA00023136"/>
    </source>
</evidence>
<dbReference type="GO" id="GO:0009847">
    <property type="term" value="P:spore germination"/>
    <property type="evidence" value="ECO:0007669"/>
    <property type="project" value="InterPro"/>
</dbReference>
<feature type="transmembrane region" description="Helical" evidence="8">
    <location>
        <begin position="270"/>
        <end position="290"/>
    </location>
</feature>
<dbReference type="KEGG" id="psyo:PB01_09600"/>